<feature type="domain" description="ABC transporter" evidence="6">
    <location>
        <begin position="7"/>
        <end position="233"/>
    </location>
</feature>
<dbReference type="InterPro" id="IPR017871">
    <property type="entry name" value="ABC_transporter-like_CS"/>
</dbReference>
<evidence type="ECO:0000256" key="4">
    <source>
        <dbReference type="ARBA" id="ARBA00022840"/>
    </source>
</evidence>
<dbReference type="AlphaFoldDB" id="A0A8J3ZX16"/>
<dbReference type="InterPro" id="IPR027417">
    <property type="entry name" value="P-loop_NTPase"/>
</dbReference>
<keyword evidence="5" id="KW-0046">Antibiotic resistance</keyword>
<comment type="caution">
    <text evidence="7">The sequence shown here is derived from an EMBL/GenBank/DDBJ whole genome shotgun (WGS) entry which is preliminary data.</text>
</comment>
<keyword evidence="2" id="KW-0813">Transport</keyword>
<keyword evidence="4 7" id="KW-0067">ATP-binding</keyword>
<dbReference type="RefSeq" id="WP_203931529.1">
    <property type="nucleotide sequence ID" value="NZ_BOPH01000088.1"/>
</dbReference>
<comment type="subcellular location">
    <subcellularLocation>
        <location evidence="1">Cell membrane</location>
        <topology evidence="1">Peripheral membrane protein</topology>
    </subcellularLocation>
</comment>
<evidence type="ECO:0000256" key="1">
    <source>
        <dbReference type="ARBA" id="ARBA00004202"/>
    </source>
</evidence>
<evidence type="ECO:0000313" key="7">
    <source>
        <dbReference type="EMBL" id="GIJ71687.1"/>
    </source>
</evidence>
<dbReference type="GO" id="GO:0005524">
    <property type="term" value="F:ATP binding"/>
    <property type="evidence" value="ECO:0007669"/>
    <property type="project" value="UniProtKB-KW"/>
</dbReference>
<dbReference type="Proteomes" id="UP000635606">
    <property type="component" value="Unassembled WGS sequence"/>
</dbReference>
<dbReference type="SMART" id="SM00382">
    <property type="entry name" value="AAA"/>
    <property type="match status" value="1"/>
</dbReference>
<dbReference type="Gene3D" id="3.40.50.300">
    <property type="entry name" value="P-loop containing nucleotide triphosphate hydrolases"/>
    <property type="match status" value="1"/>
</dbReference>
<keyword evidence="3" id="KW-0547">Nucleotide-binding</keyword>
<proteinExistence type="predicted"/>
<sequence>MGTGTALEIVGLRKRYGHRTAVDGVDIVVPEGEIFGILGPNGSGKTTTVECAYGLRRCDSGRVRLFGTLDPQAQPDRVAGLVGVQLQDSALPDRLRVGEAVHLFASLARHRVDEAAVMAEWGLTGRRDASFGSLSGGQRQRLFVALALVARPRLVFLDEMTTGLDPADRREVWDLVGRVRAEGTTVVLVTHFMDEAERLCDRVAVMVGGRVVAEDTPGGLVDRYGGGTRVRFASNDLDGDRTDGDGIDLDGIGRLPGVVEAGRVDGTVAVRGTGAFLTALGHHLHVTGHADTELSVERVGLEEAYVALLASGNHPEEAS</sequence>
<dbReference type="InterPro" id="IPR050763">
    <property type="entry name" value="ABC_transporter_ATP-binding"/>
</dbReference>
<evidence type="ECO:0000256" key="5">
    <source>
        <dbReference type="ARBA" id="ARBA00023251"/>
    </source>
</evidence>
<dbReference type="Pfam" id="PF00005">
    <property type="entry name" value="ABC_tran"/>
    <property type="match status" value="1"/>
</dbReference>
<dbReference type="GO" id="GO:0046677">
    <property type="term" value="P:response to antibiotic"/>
    <property type="evidence" value="ECO:0007669"/>
    <property type="project" value="UniProtKB-KW"/>
</dbReference>
<dbReference type="EMBL" id="BOPH01000088">
    <property type="protein sequence ID" value="GIJ71687.1"/>
    <property type="molecule type" value="Genomic_DNA"/>
</dbReference>
<evidence type="ECO:0000313" key="8">
    <source>
        <dbReference type="Proteomes" id="UP000635606"/>
    </source>
</evidence>
<dbReference type="GO" id="GO:0005886">
    <property type="term" value="C:plasma membrane"/>
    <property type="evidence" value="ECO:0007669"/>
    <property type="project" value="UniProtKB-SubCell"/>
</dbReference>
<gene>
    <name evidence="7" type="ORF">Voc01_066040</name>
</gene>
<dbReference type="PROSITE" id="PS00211">
    <property type="entry name" value="ABC_TRANSPORTER_1"/>
    <property type="match status" value="1"/>
</dbReference>
<dbReference type="InterPro" id="IPR003439">
    <property type="entry name" value="ABC_transporter-like_ATP-bd"/>
</dbReference>
<dbReference type="InterPro" id="IPR003593">
    <property type="entry name" value="AAA+_ATPase"/>
</dbReference>
<protein>
    <submittedName>
        <fullName evidence="7">Multidrug ABC transporter ATP-binding protein</fullName>
    </submittedName>
</protein>
<dbReference type="PANTHER" id="PTHR42711">
    <property type="entry name" value="ABC TRANSPORTER ATP-BINDING PROTEIN"/>
    <property type="match status" value="1"/>
</dbReference>
<organism evidence="7 8">
    <name type="scientific">Virgisporangium ochraceum</name>
    <dbReference type="NCBI Taxonomy" id="65505"/>
    <lineage>
        <taxon>Bacteria</taxon>
        <taxon>Bacillati</taxon>
        <taxon>Actinomycetota</taxon>
        <taxon>Actinomycetes</taxon>
        <taxon>Micromonosporales</taxon>
        <taxon>Micromonosporaceae</taxon>
        <taxon>Virgisporangium</taxon>
    </lineage>
</organism>
<reference evidence="7" key="1">
    <citation type="submission" date="2021-01" db="EMBL/GenBank/DDBJ databases">
        <title>Whole genome shotgun sequence of Virgisporangium ochraceum NBRC 16418.</title>
        <authorList>
            <person name="Komaki H."/>
            <person name="Tamura T."/>
        </authorList>
    </citation>
    <scope>NUCLEOTIDE SEQUENCE</scope>
    <source>
        <strain evidence="7">NBRC 16418</strain>
    </source>
</reference>
<accession>A0A8J3ZX16</accession>
<evidence type="ECO:0000259" key="6">
    <source>
        <dbReference type="PROSITE" id="PS50893"/>
    </source>
</evidence>
<keyword evidence="8" id="KW-1185">Reference proteome</keyword>
<dbReference type="PANTHER" id="PTHR42711:SF16">
    <property type="entry name" value="ABC TRANSPORTER ATP-BINDING PROTEIN"/>
    <property type="match status" value="1"/>
</dbReference>
<dbReference type="SUPFAM" id="SSF52540">
    <property type="entry name" value="P-loop containing nucleoside triphosphate hydrolases"/>
    <property type="match status" value="1"/>
</dbReference>
<name>A0A8J3ZX16_9ACTN</name>
<dbReference type="PROSITE" id="PS50893">
    <property type="entry name" value="ABC_TRANSPORTER_2"/>
    <property type="match status" value="1"/>
</dbReference>
<dbReference type="GO" id="GO:0016887">
    <property type="term" value="F:ATP hydrolysis activity"/>
    <property type="evidence" value="ECO:0007669"/>
    <property type="project" value="InterPro"/>
</dbReference>
<evidence type="ECO:0000256" key="2">
    <source>
        <dbReference type="ARBA" id="ARBA00022448"/>
    </source>
</evidence>
<evidence type="ECO:0000256" key="3">
    <source>
        <dbReference type="ARBA" id="ARBA00022741"/>
    </source>
</evidence>
<dbReference type="CDD" id="cd03230">
    <property type="entry name" value="ABC_DR_subfamily_A"/>
    <property type="match status" value="1"/>
</dbReference>